<gene>
    <name evidence="2" type="primary">107360742</name>
</gene>
<reference evidence="3" key="1">
    <citation type="submission" date="2011-08" db="EMBL/GenBank/DDBJ databases">
        <authorList>
            <person name="Rombauts S."/>
        </authorList>
    </citation>
    <scope>NUCLEOTIDE SEQUENCE</scope>
    <source>
        <strain evidence="3">London</strain>
    </source>
</reference>
<dbReference type="Proteomes" id="UP000015104">
    <property type="component" value="Unassembled WGS sequence"/>
</dbReference>
<protein>
    <submittedName>
        <fullName evidence="2">Uncharacterized protein</fullName>
    </submittedName>
</protein>
<proteinExistence type="predicted"/>
<dbReference type="EMBL" id="CAEY01001586">
    <property type="status" value="NOT_ANNOTATED_CDS"/>
    <property type="molecule type" value="Genomic_DNA"/>
</dbReference>
<dbReference type="HOGENOM" id="CLU_1035580_0_0_1"/>
<sequence>MKMLLYVIIGLLTSSYTITLTTGSVPAQANGLVSMPSPKNPLDIQVINSLSLPSLLPVPSSFPSSSPIVSQPSFRSPNPSFPNVHPQMLPVVSPNQPHLSNGLTSKLKSKLPFWSKMSPAADKRALNLVRLTNQYQRGIPNAMALYQAILEQHERRWMLDSPEFRHQFPPGHPEMMMRASNRKVGKVVNRIMSSFIGDCVGVIISEIFRKMGEVAGEVARLVISNAARHILGREELSIKPSLPSILPSPDKTVSRIIQAIKPKVTKKTV</sequence>
<dbReference type="EnsemblMetazoa" id="tetur05g05870.1">
    <property type="protein sequence ID" value="tetur05g05870.1"/>
    <property type="gene ID" value="tetur05g05870"/>
</dbReference>
<feature type="chain" id="PRO_5004591115" evidence="1">
    <location>
        <begin position="24"/>
        <end position="269"/>
    </location>
</feature>
<organism evidence="2 3">
    <name type="scientific">Tetranychus urticae</name>
    <name type="common">Two-spotted spider mite</name>
    <dbReference type="NCBI Taxonomy" id="32264"/>
    <lineage>
        <taxon>Eukaryota</taxon>
        <taxon>Metazoa</taxon>
        <taxon>Ecdysozoa</taxon>
        <taxon>Arthropoda</taxon>
        <taxon>Chelicerata</taxon>
        <taxon>Arachnida</taxon>
        <taxon>Acari</taxon>
        <taxon>Acariformes</taxon>
        <taxon>Trombidiformes</taxon>
        <taxon>Prostigmata</taxon>
        <taxon>Eleutherengona</taxon>
        <taxon>Raphignathae</taxon>
        <taxon>Tetranychoidea</taxon>
        <taxon>Tetranychidae</taxon>
        <taxon>Tetranychus</taxon>
    </lineage>
</organism>
<name>T1K5D4_TETUR</name>
<keyword evidence="3" id="KW-1185">Reference proteome</keyword>
<dbReference type="AlphaFoldDB" id="T1K5D4"/>
<evidence type="ECO:0000313" key="2">
    <source>
        <dbReference type="EnsemblMetazoa" id="tetur05g05870.1"/>
    </source>
</evidence>
<evidence type="ECO:0000256" key="1">
    <source>
        <dbReference type="SAM" id="SignalP"/>
    </source>
</evidence>
<reference evidence="2" key="2">
    <citation type="submission" date="2015-06" db="UniProtKB">
        <authorList>
            <consortium name="EnsemblMetazoa"/>
        </authorList>
    </citation>
    <scope>IDENTIFICATION</scope>
</reference>
<feature type="signal peptide" evidence="1">
    <location>
        <begin position="1"/>
        <end position="23"/>
    </location>
</feature>
<accession>T1K5D4</accession>
<dbReference type="KEGG" id="tut:107360742"/>
<keyword evidence="1" id="KW-0732">Signal</keyword>
<dbReference type="OrthoDB" id="10485148at2759"/>
<evidence type="ECO:0000313" key="3">
    <source>
        <dbReference type="Proteomes" id="UP000015104"/>
    </source>
</evidence>
<dbReference type="OMA" id="ESHERRW"/>